<comment type="caution">
    <text evidence="2">The sequence shown here is derived from an EMBL/GenBank/DDBJ whole genome shotgun (WGS) entry which is preliminary data.</text>
</comment>
<evidence type="ECO:0000313" key="3">
    <source>
        <dbReference type="Proteomes" id="UP001221898"/>
    </source>
</evidence>
<organism evidence="2 3">
    <name type="scientific">Aldrovandia affinis</name>
    <dbReference type="NCBI Taxonomy" id="143900"/>
    <lineage>
        <taxon>Eukaryota</taxon>
        <taxon>Metazoa</taxon>
        <taxon>Chordata</taxon>
        <taxon>Craniata</taxon>
        <taxon>Vertebrata</taxon>
        <taxon>Euteleostomi</taxon>
        <taxon>Actinopterygii</taxon>
        <taxon>Neopterygii</taxon>
        <taxon>Teleostei</taxon>
        <taxon>Notacanthiformes</taxon>
        <taxon>Halosauridae</taxon>
        <taxon>Aldrovandia</taxon>
    </lineage>
</organism>
<feature type="non-terminal residue" evidence="2">
    <location>
        <position position="191"/>
    </location>
</feature>
<accession>A0AAD7SP63</accession>
<evidence type="ECO:0000313" key="2">
    <source>
        <dbReference type="EMBL" id="KAJ8405201.1"/>
    </source>
</evidence>
<dbReference type="Proteomes" id="UP001221898">
    <property type="component" value="Unassembled WGS sequence"/>
</dbReference>
<proteinExistence type="predicted"/>
<protein>
    <submittedName>
        <fullName evidence="2">Uncharacterized protein</fullName>
    </submittedName>
</protein>
<evidence type="ECO:0000256" key="1">
    <source>
        <dbReference type="SAM" id="MobiDB-lite"/>
    </source>
</evidence>
<feature type="region of interest" description="Disordered" evidence="1">
    <location>
        <begin position="94"/>
        <end position="119"/>
    </location>
</feature>
<gene>
    <name evidence="2" type="ORF">AAFF_G00321920</name>
</gene>
<sequence>AAFFSLLLQQRCVRVIGSPLRPLIPAPLPAGPGLLLVFEFRSPDRSSHLFQLGSGFILEHTQLKMPMGLQPCPSADNPLLLPMTIIQTSDHSDLPILPPQHPEDPTVPHPRGHTTPGPGPGDLTSGVLQFLAGRPTGLCYQTTATSPECCRSSGVQPTEVHPRHPSTLLSELAPHRSMHQIQITGACFSSG</sequence>
<dbReference type="EMBL" id="JAINUG010000049">
    <property type="protein sequence ID" value="KAJ8405201.1"/>
    <property type="molecule type" value="Genomic_DNA"/>
</dbReference>
<reference evidence="2" key="1">
    <citation type="journal article" date="2023" name="Science">
        <title>Genome structures resolve the early diversification of teleost fishes.</title>
        <authorList>
            <person name="Parey E."/>
            <person name="Louis A."/>
            <person name="Montfort J."/>
            <person name="Bouchez O."/>
            <person name="Roques C."/>
            <person name="Iampietro C."/>
            <person name="Lluch J."/>
            <person name="Castinel A."/>
            <person name="Donnadieu C."/>
            <person name="Desvignes T."/>
            <person name="Floi Bucao C."/>
            <person name="Jouanno E."/>
            <person name="Wen M."/>
            <person name="Mejri S."/>
            <person name="Dirks R."/>
            <person name="Jansen H."/>
            <person name="Henkel C."/>
            <person name="Chen W.J."/>
            <person name="Zahm M."/>
            <person name="Cabau C."/>
            <person name="Klopp C."/>
            <person name="Thompson A.W."/>
            <person name="Robinson-Rechavi M."/>
            <person name="Braasch I."/>
            <person name="Lecointre G."/>
            <person name="Bobe J."/>
            <person name="Postlethwait J.H."/>
            <person name="Berthelot C."/>
            <person name="Roest Crollius H."/>
            <person name="Guiguen Y."/>
        </authorList>
    </citation>
    <scope>NUCLEOTIDE SEQUENCE</scope>
    <source>
        <strain evidence="2">NC1722</strain>
    </source>
</reference>
<dbReference type="AlphaFoldDB" id="A0AAD7SP63"/>
<keyword evidence="3" id="KW-1185">Reference proteome</keyword>
<name>A0AAD7SP63_9TELE</name>